<dbReference type="Proteomes" id="UP001209878">
    <property type="component" value="Unassembled WGS sequence"/>
</dbReference>
<gene>
    <name evidence="1" type="ORF">NP493_1427g01003</name>
</gene>
<dbReference type="InterPro" id="IPR027897">
    <property type="entry name" value="DUF4559"/>
</dbReference>
<dbReference type="PANTHER" id="PTHR35083">
    <property type="entry name" value="RGD1565685 PROTEIN"/>
    <property type="match status" value="1"/>
</dbReference>
<keyword evidence="2" id="KW-1185">Reference proteome</keyword>
<proteinExistence type="predicted"/>
<evidence type="ECO:0000313" key="2">
    <source>
        <dbReference type="Proteomes" id="UP001209878"/>
    </source>
</evidence>
<comment type="caution">
    <text evidence="1">The sequence shown here is derived from an EMBL/GenBank/DDBJ whole genome shotgun (WGS) entry which is preliminary data.</text>
</comment>
<accession>A0AAD9K3E1</accession>
<organism evidence="1 2">
    <name type="scientific">Ridgeia piscesae</name>
    <name type="common">Tubeworm</name>
    <dbReference type="NCBI Taxonomy" id="27915"/>
    <lineage>
        <taxon>Eukaryota</taxon>
        <taxon>Metazoa</taxon>
        <taxon>Spiralia</taxon>
        <taxon>Lophotrochozoa</taxon>
        <taxon>Annelida</taxon>
        <taxon>Polychaeta</taxon>
        <taxon>Sedentaria</taxon>
        <taxon>Canalipalpata</taxon>
        <taxon>Sabellida</taxon>
        <taxon>Siboglinidae</taxon>
        <taxon>Ridgeia</taxon>
    </lineage>
</organism>
<dbReference type="EMBL" id="JAODUO010001427">
    <property type="protein sequence ID" value="KAK2164208.1"/>
    <property type="molecule type" value="Genomic_DNA"/>
</dbReference>
<name>A0AAD9K3E1_RIDPI</name>
<sequence>MASGVINWFQDKEYGNWVKVGKAQQCTARGLGKFCKDVMEPYHRQLIQTLPRTRCYGTCGRRNPDKECVGQRNLWKKHLTRGSQPFWFNCDMSKWEASYWELAKVFMMEGQPATANGPNTTDPIGIFHLIMQCDLFDPSISNRQCVSDVSKYVCYL</sequence>
<protein>
    <submittedName>
        <fullName evidence="1">Uncharacterized protein</fullName>
    </submittedName>
</protein>
<dbReference type="Pfam" id="PF15112">
    <property type="entry name" value="DUF4559"/>
    <property type="match status" value="1"/>
</dbReference>
<reference evidence="1" key="1">
    <citation type="journal article" date="2023" name="Mol. Biol. Evol.">
        <title>Third-Generation Sequencing Reveals the Adaptive Role of the Epigenome in Three Deep-Sea Polychaetes.</title>
        <authorList>
            <person name="Perez M."/>
            <person name="Aroh O."/>
            <person name="Sun Y."/>
            <person name="Lan Y."/>
            <person name="Juniper S.K."/>
            <person name="Young C.R."/>
            <person name="Angers B."/>
            <person name="Qian P.Y."/>
        </authorList>
    </citation>
    <scope>NUCLEOTIDE SEQUENCE</scope>
    <source>
        <strain evidence="1">R07B-5</strain>
    </source>
</reference>
<evidence type="ECO:0000313" key="1">
    <source>
        <dbReference type="EMBL" id="KAK2164208.1"/>
    </source>
</evidence>
<dbReference type="AlphaFoldDB" id="A0AAD9K3E1"/>
<dbReference type="PANTHER" id="PTHR35083:SF1">
    <property type="entry name" value="RGD1565685 PROTEIN"/>
    <property type="match status" value="1"/>
</dbReference>